<keyword evidence="3" id="KW-1185">Reference proteome</keyword>
<evidence type="ECO:0000313" key="2">
    <source>
        <dbReference type="EMBL" id="MBB6563662.1"/>
    </source>
</evidence>
<evidence type="ECO:0000256" key="1">
    <source>
        <dbReference type="SAM" id="SignalP"/>
    </source>
</evidence>
<keyword evidence="1" id="KW-0732">Signal</keyword>
<feature type="chain" id="PRO_5030636299" description="Bacteriophage Rz lysis protein" evidence="1">
    <location>
        <begin position="23"/>
        <end position="163"/>
    </location>
</feature>
<evidence type="ECO:0008006" key="4">
    <source>
        <dbReference type="Google" id="ProtNLM"/>
    </source>
</evidence>
<proteinExistence type="predicted"/>
<sequence length="163" mass="16825">MTTLLMTHAAAAALGAALAATAAWQLQDWRLGEQIASLQATHATERARASQAAWAAERATALKYQGALNDARTREAALQRDAARARTLSDGLREQAAGAARRIAAGAAAPAAIAGYAAAAGELLADCSRAHQELARQADGHAADARALRDAWPVSDAVASRHP</sequence>
<gene>
    <name evidence="2" type="ORF">HNP48_006386</name>
</gene>
<dbReference type="AlphaFoldDB" id="A0A7X0PLA7"/>
<protein>
    <recommendedName>
        <fullName evidence="4">Bacteriophage Rz lysis protein</fullName>
    </recommendedName>
</protein>
<dbReference type="Proteomes" id="UP000575083">
    <property type="component" value="Unassembled WGS sequence"/>
</dbReference>
<dbReference type="EMBL" id="JACHLK010000021">
    <property type="protein sequence ID" value="MBB6563662.1"/>
    <property type="molecule type" value="Genomic_DNA"/>
</dbReference>
<reference evidence="2 3" key="1">
    <citation type="submission" date="2020-08" db="EMBL/GenBank/DDBJ databases">
        <title>Functional genomics of gut bacteria from endangered species of beetles.</title>
        <authorList>
            <person name="Carlos-Shanley C."/>
        </authorList>
    </citation>
    <scope>NUCLEOTIDE SEQUENCE [LARGE SCALE GENOMIC DNA]</scope>
    <source>
        <strain evidence="2 3">S00198</strain>
    </source>
</reference>
<dbReference type="RefSeq" id="WP_184864922.1">
    <property type="nucleotide sequence ID" value="NZ_JACHLK010000021.1"/>
</dbReference>
<evidence type="ECO:0000313" key="3">
    <source>
        <dbReference type="Proteomes" id="UP000575083"/>
    </source>
</evidence>
<comment type="caution">
    <text evidence="2">The sequence shown here is derived from an EMBL/GenBank/DDBJ whole genome shotgun (WGS) entry which is preliminary data.</text>
</comment>
<organism evidence="2 3">
    <name type="scientific">Acidovorax soli</name>
    <dbReference type="NCBI Taxonomy" id="592050"/>
    <lineage>
        <taxon>Bacteria</taxon>
        <taxon>Pseudomonadati</taxon>
        <taxon>Pseudomonadota</taxon>
        <taxon>Betaproteobacteria</taxon>
        <taxon>Burkholderiales</taxon>
        <taxon>Comamonadaceae</taxon>
        <taxon>Acidovorax</taxon>
    </lineage>
</organism>
<feature type="signal peptide" evidence="1">
    <location>
        <begin position="1"/>
        <end position="22"/>
    </location>
</feature>
<name>A0A7X0PLA7_9BURK</name>
<accession>A0A7X0PLA7</accession>